<proteinExistence type="predicted"/>
<evidence type="ECO:0000313" key="1">
    <source>
        <dbReference type="EMBL" id="GAA1119719.1"/>
    </source>
</evidence>
<accession>A0ABN1U5V6</accession>
<evidence type="ECO:0000313" key="2">
    <source>
        <dbReference type="Proteomes" id="UP001499987"/>
    </source>
</evidence>
<organism evidence="1 2">
    <name type="scientific">Kitasatospora arboriphila</name>
    <dbReference type="NCBI Taxonomy" id="258052"/>
    <lineage>
        <taxon>Bacteria</taxon>
        <taxon>Bacillati</taxon>
        <taxon>Actinomycetota</taxon>
        <taxon>Actinomycetes</taxon>
        <taxon>Kitasatosporales</taxon>
        <taxon>Streptomycetaceae</taxon>
        <taxon>Kitasatospora</taxon>
    </lineage>
</organism>
<name>A0ABN1U5V6_9ACTN</name>
<dbReference type="EMBL" id="BAAALD010000115">
    <property type="protein sequence ID" value="GAA1119719.1"/>
    <property type="molecule type" value="Genomic_DNA"/>
</dbReference>
<protein>
    <submittedName>
        <fullName evidence="1">Alpha/beta hydrolase</fullName>
    </submittedName>
</protein>
<dbReference type="RefSeq" id="WP_344627719.1">
    <property type="nucleotide sequence ID" value="NZ_BAAALD010000115.1"/>
</dbReference>
<gene>
    <name evidence="1" type="ORF">GCM10009663_69450</name>
</gene>
<dbReference type="SUPFAM" id="SSF53474">
    <property type="entry name" value="alpha/beta-Hydrolases"/>
    <property type="match status" value="1"/>
</dbReference>
<dbReference type="Proteomes" id="UP001499987">
    <property type="component" value="Unassembled WGS sequence"/>
</dbReference>
<keyword evidence="2" id="KW-1185">Reference proteome</keyword>
<dbReference type="InterPro" id="IPR010662">
    <property type="entry name" value="RBBP9/YdeN"/>
</dbReference>
<reference evidence="1 2" key="1">
    <citation type="journal article" date="2019" name="Int. J. Syst. Evol. Microbiol.">
        <title>The Global Catalogue of Microorganisms (GCM) 10K type strain sequencing project: providing services to taxonomists for standard genome sequencing and annotation.</title>
        <authorList>
            <consortium name="The Broad Institute Genomics Platform"/>
            <consortium name="The Broad Institute Genome Sequencing Center for Infectious Disease"/>
            <person name="Wu L."/>
            <person name="Ma J."/>
        </authorList>
    </citation>
    <scope>NUCLEOTIDE SEQUENCE [LARGE SCALE GENOMIC DNA]</scope>
    <source>
        <strain evidence="1 2">JCM 13002</strain>
    </source>
</reference>
<dbReference type="Gene3D" id="3.40.50.1820">
    <property type="entry name" value="alpha/beta hydrolase"/>
    <property type="match status" value="1"/>
</dbReference>
<keyword evidence="1" id="KW-0378">Hydrolase</keyword>
<dbReference type="Pfam" id="PF06821">
    <property type="entry name" value="Ser_hydrolase"/>
    <property type="match status" value="1"/>
</dbReference>
<dbReference type="InterPro" id="IPR029058">
    <property type="entry name" value="AB_hydrolase_fold"/>
</dbReference>
<sequence length="184" mass="19292">MSPAEPLHLVLPGYQNSGPAHWQSRWEAADPGLVRVEQADWDAPRRTDWVAALDAAVAAADRPVVLVAHSLGCITVAHWAAGRTGPGPVVGALLVAPADVDTAEVPELVDFRPVPLRPLPFPTTVVASTDDPWCTAERAAAFADAWGAALVDVGPLGHINSDSGLGDWPQGRRLLADLTGSARP</sequence>
<comment type="caution">
    <text evidence="1">The sequence shown here is derived from an EMBL/GenBank/DDBJ whole genome shotgun (WGS) entry which is preliminary data.</text>
</comment>
<dbReference type="GO" id="GO:0016787">
    <property type="term" value="F:hydrolase activity"/>
    <property type="evidence" value="ECO:0007669"/>
    <property type="project" value="UniProtKB-KW"/>
</dbReference>